<dbReference type="AlphaFoldDB" id="A0A5J4JML4"/>
<sequence>MKLELVNRLLETEMRISYKYSFGFIDEKYLKSGAHIPGLTTFGIAPYPGKQAKRGSQKRAKSLTV</sequence>
<organism evidence="1 2">
    <name type="scientific">Weizmannia acidilactici</name>
    <dbReference type="NCBI Taxonomy" id="2607726"/>
    <lineage>
        <taxon>Bacteria</taxon>
        <taxon>Bacillati</taxon>
        <taxon>Bacillota</taxon>
        <taxon>Bacilli</taxon>
        <taxon>Bacillales</taxon>
        <taxon>Bacillaceae</taxon>
        <taxon>Heyndrickxia</taxon>
    </lineage>
</organism>
<dbReference type="RefSeq" id="WP_151698184.1">
    <property type="nucleotide sequence ID" value="NZ_BKZP01000074.1"/>
</dbReference>
<dbReference type="Proteomes" id="UP000391919">
    <property type="component" value="Unassembled WGS sequence"/>
</dbReference>
<evidence type="ECO:0000313" key="2">
    <source>
        <dbReference type="Proteomes" id="UP000391919"/>
    </source>
</evidence>
<keyword evidence="2" id="KW-1185">Reference proteome</keyword>
<gene>
    <name evidence="1" type="ORF">BpJC7_32030</name>
</gene>
<accession>A0A5J4JML4</accession>
<dbReference type="EMBL" id="BKZQ01000091">
    <property type="protein sequence ID" value="GER71900.1"/>
    <property type="molecule type" value="Genomic_DNA"/>
</dbReference>
<reference evidence="1 2" key="1">
    <citation type="submission" date="2019-09" db="EMBL/GenBank/DDBJ databases">
        <title>Draft genome sequence of Bacillus sp. JC-7.</title>
        <authorList>
            <person name="Tanaka N."/>
            <person name="Shiwa Y."/>
            <person name="Fujita N."/>
            <person name="Tanasupawat S."/>
        </authorList>
    </citation>
    <scope>NUCLEOTIDE SEQUENCE [LARGE SCALE GENOMIC DNA]</scope>
    <source>
        <strain evidence="1 2">JC-7</strain>
    </source>
</reference>
<evidence type="ECO:0000313" key="1">
    <source>
        <dbReference type="EMBL" id="GER71900.1"/>
    </source>
</evidence>
<proteinExistence type="predicted"/>
<comment type="caution">
    <text evidence="1">The sequence shown here is derived from an EMBL/GenBank/DDBJ whole genome shotgun (WGS) entry which is preliminary data.</text>
</comment>
<protein>
    <submittedName>
        <fullName evidence="1">Uncharacterized protein</fullName>
    </submittedName>
</protein>
<name>A0A5J4JML4_9BACI</name>